<organism evidence="3 4">
    <name type="scientific">Monoraphidium neglectum</name>
    <dbReference type="NCBI Taxonomy" id="145388"/>
    <lineage>
        <taxon>Eukaryota</taxon>
        <taxon>Viridiplantae</taxon>
        <taxon>Chlorophyta</taxon>
        <taxon>core chlorophytes</taxon>
        <taxon>Chlorophyceae</taxon>
        <taxon>CS clade</taxon>
        <taxon>Sphaeropleales</taxon>
        <taxon>Selenastraceae</taxon>
        <taxon>Monoraphidium</taxon>
    </lineage>
</organism>
<keyword evidence="2" id="KW-1133">Transmembrane helix</keyword>
<keyword evidence="4" id="KW-1185">Reference proteome</keyword>
<keyword evidence="2" id="KW-0812">Transmembrane</keyword>
<dbReference type="STRING" id="145388.A0A0D2IW75"/>
<dbReference type="OrthoDB" id="1882189at2759"/>
<accession>A0A0D2IW75</accession>
<evidence type="ECO:0000256" key="1">
    <source>
        <dbReference type="SAM" id="MobiDB-lite"/>
    </source>
</evidence>
<dbReference type="GeneID" id="25733487"/>
<dbReference type="EMBL" id="KK105891">
    <property type="protein sequence ID" value="KIY92172.1"/>
    <property type="molecule type" value="Genomic_DNA"/>
</dbReference>
<proteinExistence type="predicted"/>
<dbReference type="InterPro" id="IPR021275">
    <property type="entry name" value="DUF2854"/>
</dbReference>
<keyword evidence="2" id="KW-0472">Membrane</keyword>
<evidence type="ECO:0000313" key="3">
    <source>
        <dbReference type="EMBL" id="KIY92172.1"/>
    </source>
</evidence>
<name>A0A0D2IW75_9CHLO</name>
<dbReference type="AlphaFoldDB" id="A0A0D2IW75"/>
<protein>
    <submittedName>
        <fullName evidence="3">Uncharacterized protein</fullName>
    </submittedName>
</protein>
<dbReference type="Pfam" id="PF11016">
    <property type="entry name" value="DUF2854"/>
    <property type="match status" value="1"/>
</dbReference>
<dbReference type="KEGG" id="mng:MNEG_15790"/>
<dbReference type="Proteomes" id="UP000054498">
    <property type="component" value="Unassembled WGS sequence"/>
</dbReference>
<dbReference type="PANTHER" id="PTHR35551:SF1">
    <property type="entry name" value="ACCLIMATION OF PHOTOSYNTHESIS TO ENVIRONMENT"/>
    <property type="match status" value="1"/>
</dbReference>
<feature type="transmembrane region" description="Helical" evidence="2">
    <location>
        <begin position="115"/>
        <end position="136"/>
    </location>
</feature>
<feature type="transmembrane region" description="Helical" evidence="2">
    <location>
        <begin position="90"/>
        <end position="109"/>
    </location>
</feature>
<reference evidence="3 4" key="1">
    <citation type="journal article" date="2013" name="BMC Genomics">
        <title>Reconstruction of the lipid metabolism for the microalga Monoraphidium neglectum from its genome sequence reveals characteristics suitable for biofuel production.</title>
        <authorList>
            <person name="Bogen C."/>
            <person name="Al-Dilaimi A."/>
            <person name="Albersmeier A."/>
            <person name="Wichmann J."/>
            <person name="Grundmann M."/>
            <person name="Rupp O."/>
            <person name="Lauersen K.J."/>
            <person name="Blifernez-Klassen O."/>
            <person name="Kalinowski J."/>
            <person name="Goesmann A."/>
            <person name="Mussgnug J.H."/>
            <person name="Kruse O."/>
        </authorList>
    </citation>
    <scope>NUCLEOTIDE SEQUENCE [LARGE SCALE GENOMIC DNA]</scope>
    <source>
        <strain evidence="3 4">SAG 48.87</strain>
    </source>
</reference>
<feature type="region of interest" description="Disordered" evidence="1">
    <location>
        <begin position="1"/>
        <end position="24"/>
    </location>
</feature>
<gene>
    <name evidence="3" type="ORF">MNEG_15790</name>
</gene>
<dbReference type="RefSeq" id="XP_013891192.1">
    <property type="nucleotide sequence ID" value="XM_014035738.1"/>
</dbReference>
<sequence>MAARVMTRAQMGTGMRPLQSSSRPVFGSPARLAAGVPAQRLRLAAAEQQRSHTQQQQQQQRSLVAMRSSAGSELVPDDEFAISKISFGSILTPVGCFLLAYGFGAYFMLLPGADLSSIMLIYGFPISVLGFALSYAQLEPVKCKTTRGALELRDTQMTDIQKQIREDVTRYRGGQEVVFKEVRGRLYRGRARAA</sequence>
<dbReference type="PANTHER" id="PTHR35551">
    <property type="match status" value="1"/>
</dbReference>
<evidence type="ECO:0000313" key="4">
    <source>
        <dbReference type="Proteomes" id="UP000054498"/>
    </source>
</evidence>
<evidence type="ECO:0000256" key="2">
    <source>
        <dbReference type="SAM" id="Phobius"/>
    </source>
</evidence>